<dbReference type="CDD" id="cd01949">
    <property type="entry name" value="GGDEF"/>
    <property type="match status" value="1"/>
</dbReference>
<dbReference type="InterPro" id="IPR013762">
    <property type="entry name" value="Integrase-like_cat_sf"/>
</dbReference>
<dbReference type="SUPFAM" id="SSF56349">
    <property type="entry name" value="DNA breaking-rejoining enzymes"/>
    <property type="match status" value="1"/>
</dbReference>
<dbReference type="GO" id="GO:0003677">
    <property type="term" value="F:DNA binding"/>
    <property type="evidence" value="ECO:0007669"/>
    <property type="project" value="UniProtKB-KW"/>
</dbReference>
<gene>
    <name evidence="9" type="ORF">DF286_07675</name>
</gene>
<evidence type="ECO:0000313" key="9">
    <source>
        <dbReference type="EMBL" id="PWG02756.1"/>
    </source>
</evidence>
<dbReference type="Gene3D" id="3.30.70.270">
    <property type="match status" value="1"/>
</dbReference>
<dbReference type="InterPro" id="IPR011010">
    <property type="entry name" value="DNA_brk_join_enz"/>
</dbReference>
<reference evidence="9 10" key="1">
    <citation type="submission" date="2018-05" db="EMBL/GenBank/DDBJ databases">
        <title>Genome of Sphingosinicella humi QZX222.</title>
        <authorList>
            <person name="Qiao Z."/>
            <person name="Wang G."/>
        </authorList>
    </citation>
    <scope>NUCLEOTIDE SEQUENCE [LARGE SCALE GENOMIC DNA]</scope>
    <source>
        <strain evidence="9 10">QZX222</strain>
    </source>
</reference>
<evidence type="ECO:0000259" key="4">
    <source>
        <dbReference type="PROSITE" id="PS50112"/>
    </source>
</evidence>
<dbReference type="PANTHER" id="PTHR44757">
    <property type="entry name" value="DIGUANYLATE CYCLASE DGCP"/>
    <property type="match status" value="1"/>
</dbReference>
<name>A0A2U2J333_9SPHN</name>
<dbReference type="SMART" id="SM00267">
    <property type="entry name" value="GGDEF"/>
    <property type="match status" value="1"/>
</dbReference>
<dbReference type="Pfam" id="PF00589">
    <property type="entry name" value="Phage_integrase"/>
    <property type="match status" value="1"/>
</dbReference>
<comment type="caution">
    <text evidence="9">The sequence shown here is derived from an EMBL/GenBank/DDBJ whole genome shotgun (WGS) entry which is preliminary data.</text>
</comment>
<dbReference type="Pfam" id="PF13426">
    <property type="entry name" value="PAS_9"/>
    <property type="match status" value="1"/>
</dbReference>
<dbReference type="EMBL" id="QFFF01000001">
    <property type="protein sequence ID" value="PWG02756.1"/>
    <property type="molecule type" value="Genomic_DNA"/>
</dbReference>
<evidence type="ECO:0000256" key="1">
    <source>
        <dbReference type="ARBA" id="ARBA00023125"/>
    </source>
</evidence>
<dbReference type="Pfam" id="PF00990">
    <property type="entry name" value="GGDEF"/>
    <property type="match status" value="1"/>
</dbReference>
<feature type="domain" description="Tyr recombinase" evidence="8">
    <location>
        <begin position="826"/>
        <end position="974"/>
    </location>
</feature>
<feature type="domain" description="EAL" evidence="6">
    <location>
        <begin position="306"/>
        <end position="557"/>
    </location>
</feature>
<dbReference type="NCBIfam" id="TIGR00229">
    <property type="entry name" value="sensory_box"/>
    <property type="match status" value="1"/>
</dbReference>
<dbReference type="AlphaFoldDB" id="A0A2U2J333"/>
<evidence type="ECO:0000259" key="5">
    <source>
        <dbReference type="PROSITE" id="PS50113"/>
    </source>
</evidence>
<organism evidence="9 10">
    <name type="scientific">Allosphingosinicella humi</name>
    <dbReference type="NCBI Taxonomy" id="2068657"/>
    <lineage>
        <taxon>Bacteria</taxon>
        <taxon>Pseudomonadati</taxon>
        <taxon>Pseudomonadota</taxon>
        <taxon>Alphaproteobacteria</taxon>
        <taxon>Sphingomonadales</taxon>
        <taxon>Sphingomonadaceae</taxon>
        <taxon>Allosphingosinicella</taxon>
    </lineage>
</organism>
<dbReference type="InterPro" id="IPR029787">
    <property type="entry name" value="Nucleotide_cyclase"/>
</dbReference>
<dbReference type="InterPro" id="IPR035965">
    <property type="entry name" value="PAS-like_dom_sf"/>
</dbReference>
<feature type="domain" description="PAC" evidence="5">
    <location>
        <begin position="78"/>
        <end position="132"/>
    </location>
</feature>
<sequence length="974" mass="107045">MSTAEALLLLKAFEESCNGWFWSTDEGGHVTYLSGSMCDLLGGGPEAFLGYEFTRLFIHVDEDSSGRRTLPFLLSKHSPFERLTVRAAVADNERCWSLSGRPQFDESGRFLGYRGSAVDVTEHRKSSEHASLLAQYDALTGLPNRRRMAEVLETNLRIARHQNTSCAIMLIDLDRFKQVNDTLGHPAGDQLLKQVAERVVRIVGHQESVFRLGGDEFQVVLRNNDNRGILGDLATDIIRSISQPYLIEGSRCIIGASIGIAVAPLDGDSKDELIRNADLALYASKGAGRGRFRFFSSELLKDAEDKRTLEEDLREALARGEMSVEYQPIVNARTNRMTGVEALVRWRHPVRGDVSPALFIPIAEEAGIIAQIGEWVLRKACADAAGWPRKLRVAVNVSPIQFSSERFPATVVNALAHSGLAPNQLELEITEGVFLSQSADTDTIFSALKELGVRLALDDFGTGYSSLGYLQSAPFDKIKIDQSFVRAATLPDSRNSAIIAAIVALAEALDMETTAEGIEYMDQLNLIRELRVSHAQGWIYSRALSSADLSEKLETGDWVIEPSGPARQRSARQSVYRRVGVIHDGRYEQAIIQNLSESGALIVGAIALNPDTLLVVDFGDGQLAFARVIRSDGRKHGVAFEQHLVDDGNGGLCTSHRVSPYLLSTMGLPTPSNPVVEDEGVSPTPLEKLAERLGLTLAPRRSLQHSSGSDGSGAGAYGDTATTIRDLSARYLDMFEGDEHSRERAKRDLRNHVLPRFGQLRLDEVSEADLFAWLAAKVEVEACPAGTDDRLHALLNQIWNLAVKLGLPGAESNPLERHSMGEWRAARHEALTAESALKLLEAAQSSSNRELKFILAMMMITGVRPGELLKAEWDHIDVEERHWTLPEIEAGRSRQAQLGDGAIRLLAALPRPAGSRYLVSNPRTGQPYRSIQGSWEAVKVKAGLPHVELDDLRYCAIEANEILARLRLSAEEAL</sequence>
<dbReference type="PROSITE" id="PS50887">
    <property type="entry name" value="GGDEF"/>
    <property type="match status" value="1"/>
</dbReference>
<dbReference type="SMART" id="SM00052">
    <property type="entry name" value="EAL"/>
    <property type="match status" value="1"/>
</dbReference>
<dbReference type="InterPro" id="IPR035919">
    <property type="entry name" value="EAL_sf"/>
</dbReference>
<dbReference type="Gene3D" id="3.30.450.20">
    <property type="entry name" value="PAS domain"/>
    <property type="match status" value="1"/>
</dbReference>
<evidence type="ECO:0000259" key="8">
    <source>
        <dbReference type="PROSITE" id="PS51898"/>
    </source>
</evidence>
<dbReference type="GO" id="GO:0015074">
    <property type="term" value="P:DNA integration"/>
    <property type="evidence" value="ECO:0007669"/>
    <property type="project" value="InterPro"/>
</dbReference>
<evidence type="ECO:0000259" key="6">
    <source>
        <dbReference type="PROSITE" id="PS50883"/>
    </source>
</evidence>
<dbReference type="InterPro" id="IPR002104">
    <property type="entry name" value="Integrase_catalytic"/>
</dbReference>
<dbReference type="InterPro" id="IPR001633">
    <property type="entry name" value="EAL_dom"/>
</dbReference>
<dbReference type="Pfam" id="PF00563">
    <property type="entry name" value="EAL"/>
    <property type="match status" value="1"/>
</dbReference>
<dbReference type="SUPFAM" id="SSF55073">
    <property type="entry name" value="Nucleotide cyclase"/>
    <property type="match status" value="1"/>
</dbReference>
<feature type="domain" description="GGDEF" evidence="7">
    <location>
        <begin position="164"/>
        <end position="297"/>
    </location>
</feature>
<dbReference type="GO" id="GO:0006310">
    <property type="term" value="P:DNA recombination"/>
    <property type="evidence" value="ECO:0007669"/>
    <property type="project" value="UniProtKB-KW"/>
</dbReference>
<dbReference type="PROSITE" id="PS50883">
    <property type="entry name" value="EAL"/>
    <property type="match status" value="1"/>
</dbReference>
<dbReference type="Proteomes" id="UP000245916">
    <property type="component" value="Unassembled WGS sequence"/>
</dbReference>
<dbReference type="PANTHER" id="PTHR44757:SF2">
    <property type="entry name" value="BIOFILM ARCHITECTURE MAINTENANCE PROTEIN MBAA"/>
    <property type="match status" value="1"/>
</dbReference>
<dbReference type="InterPro" id="IPR000014">
    <property type="entry name" value="PAS"/>
</dbReference>
<evidence type="ECO:0000256" key="2">
    <source>
        <dbReference type="ARBA" id="ARBA00023172"/>
    </source>
</evidence>
<dbReference type="SUPFAM" id="SSF55785">
    <property type="entry name" value="PYP-like sensor domain (PAS domain)"/>
    <property type="match status" value="1"/>
</dbReference>
<evidence type="ECO:0008006" key="11">
    <source>
        <dbReference type="Google" id="ProtNLM"/>
    </source>
</evidence>
<dbReference type="Gene3D" id="1.10.150.130">
    <property type="match status" value="1"/>
</dbReference>
<evidence type="ECO:0000256" key="3">
    <source>
        <dbReference type="SAM" id="MobiDB-lite"/>
    </source>
</evidence>
<dbReference type="InterPro" id="IPR043128">
    <property type="entry name" value="Rev_trsase/Diguanyl_cyclase"/>
</dbReference>
<keyword evidence="2" id="KW-0233">DNA recombination</keyword>
<dbReference type="PROSITE" id="PS50112">
    <property type="entry name" value="PAS"/>
    <property type="match status" value="1"/>
</dbReference>
<accession>A0A2U2J333</accession>
<dbReference type="InterPro" id="IPR000700">
    <property type="entry name" value="PAS-assoc_C"/>
</dbReference>
<dbReference type="CDD" id="cd01948">
    <property type="entry name" value="EAL"/>
    <property type="match status" value="1"/>
</dbReference>
<protein>
    <recommendedName>
        <fullName evidence="11">GGDEF domain-containing protein</fullName>
    </recommendedName>
</protein>
<dbReference type="RefSeq" id="WP_109270895.1">
    <property type="nucleotide sequence ID" value="NZ_QFFF01000001.1"/>
</dbReference>
<feature type="domain" description="PAS" evidence="4">
    <location>
        <begin position="21"/>
        <end position="77"/>
    </location>
</feature>
<evidence type="ECO:0000313" key="10">
    <source>
        <dbReference type="Proteomes" id="UP000245916"/>
    </source>
</evidence>
<feature type="region of interest" description="Disordered" evidence="3">
    <location>
        <begin position="700"/>
        <end position="719"/>
    </location>
</feature>
<dbReference type="InterPro" id="IPR000160">
    <property type="entry name" value="GGDEF_dom"/>
</dbReference>
<keyword evidence="1" id="KW-0238">DNA-binding</keyword>
<dbReference type="Gene3D" id="3.20.20.450">
    <property type="entry name" value="EAL domain"/>
    <property type="match status" value="1"/>
</dbReference>
<dbReference type="PROSITE" id="PS51898">
    <property type="entry name" value="TYR_RECOMBINASE"/>
    <property type="match status" value="1"/>
</dbReference>
<dbReference type="PROSITE" id="PS50113">
    <property type="entry name" value="PAC"/>
    <property type="match status" value="1"/>
</dbReference>
<proteinExistence type="predicted"/>
<dbReference type="Gene3D" id="1.10.443.10">
    <property type="entry name" value="Intergrase catalytic core"/>
    <property type="match status" value="1"/>
</dbReference>
<dbReference type="InterPro" id="IPR010998">
    <property type="entry name" value="Integrase_recombinase_N"/>
</dbReference>
<dbReference type="InterPro" id="IPR052155">
    <property type="entry name" value="Biofilm_reg_signaling"/>
</dbReference>
<dbReference type="SUPFAM" id="SSF141868">
    <property type="entry name" value="EAL domain-like"/>
    <property type="match status" value="1"/>
</dbReference>
<dbReference type="NCBIfam" id="TIGR00254">
    <property type="entry name" value="GGDEF"/>
    <property type="match status" value="1"/>
</dbReference>
<dbReference type="CDD" id="cd00130">
    <property type="entry name" value="PAS"/>
    <property type="match status" value="1"/>
</dbReference>
<evidence type="ECO:0000259" key="7">
    <source>
        <dbReference type="PROSITE" id="PS50887"/>
    </source>
</evidence>
<dbReference type="OrthoDB" id="9814202at2"/>
<keyword evidence="10" id="KW-1185">Reference proteome</keyword>